<name>Q0UFR5_PHANO</name>
<organism evidence="1 2">
    <name type="scientific">Phaeosphaeria nodorum (strain SN15 / ATCC MYA-4574 / FGSC 10173)</name>
    <name type="common">Glume blotch fungus</name>
    <name type="synonym">Parastagonospora nodorum</name>
    <dbReference type="NCBI Taxonomy" id="321614"/>
    <lineage>
        <taxon>Eukaryota</taxon>
        <taxon>Fungi</taxon>
        <taxon>Dikarya</taxon>
        <taxon>Ascomycota</taxon>
        <taxon>Pezizomycotina</taxon>
        <taxon>Dothideomycetes</taxon>
        <taxon>Pleosporomycetidae</taxon>
        <taxon>Pleosporales</taxon>
        <taxon>Pleosporineae</taxon>
        <taxon>Phaeosphaeriaceae</taxon>
        <taxon>Parastagonospora</taxon>
    </lineage>
</organism>
<sequence>MYSRYKKTVPVTNVQFHTRRLCVCAPASRVENAGWTAAAKLICHDRRASVKMWGLASLTKGKATANPLLAPRNSGRRDLEPLLTCGAFAPGDTSTS</sequence>
<dbReference type="InParanoid" id="Q0UFR5"/>
<evidence type="ECO:0000313" key="1">
    <source>
        <dbReference type="EMBL" id="EAT83591.1"/>
    </source>
</evidence>
<dbReference type="KEGG" id="pno:SNOG_09399"/>
<protein>
    <submittedName>
        <fullName evidence="1">Uncharacterized protein</fullName>
    </submittedName>
</protein>
<dbReference type="Proteomes" id="UP000001055">
    <property type="component" value="Unassembled WGS sequence"/>
</dbReference>
<dbReference type="HOGENOM" id="CLU_2360433_0_0_1"/>
<dbReference type="GeneID" id="5976594"/>
<evidence type="ECO:0000313" key="2">
    <source>
        <dbReference type="Proteomes" id="UP000001055"/>
    </source>
</evidence>
<dbReference type="EMBL" id="CH445338">
    <property type="protein sequence ID" value="EAT83591.1"/>
    <property type="molecule type" value="Genomic_DNA"/>
</dbReference>
<accession>Q0UFR5</accession>
<reference evidence="2" key="1">
    <citation type="journal article" date="2007" name="Plant Cell">
        <title>Dothideomycete-plant interactions illuminated by genome sequencing and EST analysis of the wheat pathogen Stagonospora nodorum.</title>
        <authorList>
            <person name="Hane J.K."/>
            <person name="Lowe R.G."/>
            <person name="Solomon P.S."/>
            <person name="Tan K.C."/>
            <person name="Schoch C.L."/>
            <person name="Spatafora J.W."/>
            <person name="Crous P.W."/>
            <person name="Kodira C."/>
            <person name="Birren B.W."/>
            <person name="Galagan J.E."/>
            <person name="Torriani S.F."/>
            <person name="McDonald B.A."/>
            <person name="Oliver R.P."/>
        </authorList>
    </citation>
    <scope>NUCLEOTIDE SEQUENCE [LARGE SCALE GENOMIC DNA]</scope>
    <source>
        <strain evidence="2">SN15 / ATCC MYA-4574 / FGSC 10173</strain>
    </source>
</reference>
<dbReference type="RefSeq" id="XP_001799693.1">
    <property type="nucleotide sequence ID" value="XM_001799641.1"/>
</dbReference>
<proteinExistence type="predicted"/>
<dbReference type="AlphaFoldDB" id="Q0UFR5"/>
<gene>
    <name evidence="1" type="ORF">SNOG_09399</name>
</gene>